<reference evidence="2 4" key="1">
    <citation type="journal article" date="2011" name="Nature">
        <title>The Medicago genome provides insight into the evolution of rhizobial symbioses.</title>
        <authorList>
            <person name="Young N.D."/>
            <person name="Debelle F."/>
            <person name="Oldroyd G.E."/>
            <person name="Geurts R."/>
            <person name="Cannon S.B."/>
            <person name="Udvardi M.K."/>
            <person name="Benedito V.A."/>
            <person name="Mayer K.F."/>
            <person name="Gouzy J."/>
            <person name="Schoof H."/>
            <person name="Van de Peer Y."/>
            <person name="Proost S."/>
            <person name="Cook D.R."/>
            <person name="Meyers B.C."/>
            <person name="Spannagl M."/>
            <person name="Cheung F."/>
            <person name="De Mita S."/>
            <person name="Krishnakumar V."/>
            <person name="Gundlach H."/>
            <person name="Zhou S."/>
            <person name="Mudge J."/>
            <person name="Bharti A.K."/>
            <person name="Murray J.D."/>
            <person name="Naoumkina M.A."/>
            <person name="Rosen B."/>
            <person name="Silverstein K.A."/>
            <person name="Tang H."/>
            <person name="Rombauts S."/>
            <person name="Zhao P.X."/>
            <person name="Zhou P."/>
            <person name="Barbe V."/>
            <person name="Bardou P."/>
            <person name="Bechner M."/>
            <person name="Bellec A."/>
            <person name="Berger A."/>
            <person name="Berges H."/>
            <person name="Bidwell S."/>
            <person name="Bisseling T."/>
            <person name="Choisne N."/>
            <person name="Couloux A."/>
            <person name="Denny R."/>
            <person name="Deshpande S."/>
            <person name="Dai X."/>
            <person name="Doyle J.J."/>
            <person name="Dudez A.M."/>
            <person name="Farmer A.D."/>
            <person name="Fouteau S."/>
            <person name="Franken C."/>
            <person name="Gibelin C."/>
            <person name="Gish J."/>
            <person name="Goldstein S."/>
            <person name="Gonzalez A.J."/>
            <person name="Green P.J."/>
            <person name="Hallab A."/>
            <person name="Hartog M."/>
            <person name="Hua A."/>
            <person name="Humphray S.J."/>
            <person name="Jeong D.H."/>
            <person name="Jing Y."/>
            <person name="Jocker A."/>
            <person name="Kenton S.M."/>
            <person name="Kim D.J."/>
            <person name="Klee K."/>
            <person name="Lai H."/>
            <person name="Lang C."/>
            <person name="Lin S."/>
            <person name="Macmil S.L."/>
            <person name="Magdelenat G."/>
            <person name="Matthews L."/>
            <person name="McCorrison J."/>
            <person name="Monaghan E.L."/>
            <person name="Mun J.H."/>
            <person name="Najar F.Z."/>
            <person name="Nicholson C."/>
            <person name="Noirot C."/>
            <person name="O'Bleness M."/>
            <person name="Paule C.R."/>
            <person name="Poulain J."/>
            <person name="Prion F."/>
            <person name="Qin B."/>
            <person name="Qu C."/>
            <person name="Retzel E.F."/>
            <person name="Riddle C."/>
            <person name="Sallet E."/>
            <person name="Samain S."/>
            <person name="Samson N."/>
            <person name="Sanders I."/>
            <person name="Saurat O."/>
            <person name="Scarpelli C."/>
            <person name="Schiex T."/>
            <person name="Segurens B."/>
            <person name="Severin A.J."/>
            <person name="Sherrier D.J."/>
            <person name="Shi R."/>
            <person name="Sims S."/>
            <person name="Singer S.R."/>
            <person name="Sinharoy S."/>
            <person name="Sterck L."/>
            <person name="Viollet A."/>
            <person name="Wang B.B."/>
            <person name="Wang K."/>
            <person name="Wang M."/>
            <person name="Wang X."/>
            <person name="Warfsmann J."/>
            <person name="Weissenbach J."/>
            <person name="White D.D."/>
            <person name="White J.D."/>
            <person name="Wiley G.B."/>
            <person name="Wincker P."/>
            <person name="Xing Y."/>
            <person name="Yang L."/>
            <person name="Yao Z."/>
            <person name="Ying F."/>
            <person name="Zhai J."/>
            <person name="Zhou L."/>
            <person name="Zuber A."/>
            <person name="Denarie J."/>
            <person name="Dixon R.A."/>
            <person name="May G.D."/>
            <person name="Schwartz D.C."/>
            <person name="Rogers J."/>
            <person name="Quetier F."/>
            <person name="Town C.D."/>
            <person name="Roe B.A."/>
        </authorList>
    </citation>
    <scope>NUCLEOTIDE SEQUENCE [LARGE SCALE GENOMIC DNA]</scope>
    <source>
        <strain evidence="2">A17</strain>
        <strain evidence="3 4">cv. Jemalong A17</strain>
    </source>
</reference>
<evidence type="ECO:0000256" key="1">
    <source>
        <dbReference type="ARBA" id="ARBA00011012"/>
    </source>
</evidence>
<dbReference type="SUPFAM" id="SSF48371">
    <property type="entry name" value="ARM repeat"/>
    <property type="match status" value="1"/>
</dbReference>
<dbReference type="PANTHER" id="PTHR10182">
    <property type="entry name" value="CALCIUM-BINDING PROTEIN 39-RELATED"/>
    <property type="match status" value="1"/>
</dbReference>
<evidence type="ECO:0000313" key="2">
    <source>
        <dbReference type="EMBL" id="AES87519.1"/>
    </source>
</evidence>
<dbReference type="HOGENOM" id="CLU_2834970_0_0_1"/>
<gene>
    <name evidence="2" type="ordered locus">MTR_4g028580</name>
</gene>
<name>G7JJH3_MEDTR</name>
<dbReference type="Pfam" id="PF08569">
    <property type="entry name" value="Mo25"/>
    <property type="match status" value="1"/>
</dbReference>
<reference evidence="2 4" key="2">
    <citation type="journal article" date="2014" name="BMC Genomics">
        <title>An improved genome release (version Mt4.0) for the model legume Medicago truncatula.</title>
        <authorList>
            <person name="Tang H."/>
            <person name="Krishnakumar V."/>
            <person name="Bidwell S."/>
            <person name="Rosen B."/>
            <person name="Chan A."/>
            <person name="Zhou S."/>
            <person name="Gentzbittel L."/>
            <person name="Childs K.L."/>
            <person name="Yandell M."/>
            <person name="Gundlach H."/>
            <person name="Mayer K.F."/>
            <person name="Schwartz D.C."/>
            <person name="Town C.D."/>
        </authorList>
    </citation>
    <scope>GENOME REANNOTATION</scope>
    <source>
        <strain evidence="3 4">cv. Jemalong A17</strain>
    </source>
</reference>
<evidence type="ECO:0000313" key="3">
    <source>
        <dbReference type="EnsemblPlants" id="AES87519"/>
    </source>
</evidence>
<keyword evidence="4" id="KW-1185">Reference proteome</keyword>
<dbReference type="EnsemblPlants" id="AES87519">
    <property type="protein sequence ID" value="AES87519"/>
    <property type="gene ID" value="MTR_4g028580"/>
</dbReference>
<dbReference type="InterPro" id="IPR013878">
    <property type="entry name" value="Mo25"/>
</dbReference>
<dbReference type="eggNOG" id="KOG1566">
    <property type="taxonomic scope" value="Eukaryota"/>
</dbReference>
<evidence type="ECO:0000313" key="4">
    <source>
        <dbReference type="Proteomes" id="UP000002051"/>
    </source>
</evidence>
<protein>
    <submittedName>
        <fullName evidence="2">Calcium-binding protein</fullName>
    </submittedName>
</protein>
<dbReference type="InterPro" id="IPR016024">
    <property type="entry name" value="ARM-type_fold"/>
</dbReference>
<dbReference type="EMBL" id="CM001220">
    <property type="protein sequence ID" value="AES87519.1"/>
    <property type="molecule type" value="Genomic_DNA"/>
</dbReference>
<dbReference type="InterPro" id="IPR011989">
    <property type="entry name" value="ARM-like"/>
</dbReference>
<organism evidence="2 4">
    <name type="scientific">Medicago truncatula</name>
    <name type="common">Barrel medic</name>
    <name type="synonym">Medicago tribuloides</name>
    <dbReference type="NCBI Taxonomy" id="3880"/>
    <lineage>
        <taxon>Eukaryota</taxon>
        <taxon>Viridiplantae</taxon>
        <taxon>Streptophyta</taxon>
        <taxon>Embryophyta</taxon>
        <taxon>Tracheophyta</taxon>
        <taxon>Spermatophyta</taxon>
        <taxon>Magnoliopsida</taxon>
        <taxon>eudicotyledons</taxon>
        <taxon>Gunneridae</taxon>
        <taxon>Pentapetalae</taxon>
        <taxon>rosids</taxon>
        <taxon>fabids</taxon>
        <taxon>Fabales</taxon>
        <taxon>Fabaceae</taxon>
        <taxon>Papilionoideae</taxon>
        <taxon>50 kb inversion clade</taxon>
        <taxon>NPAAA clade</taxon>
        <taxon>Hologalegina</taxon>
        <taxon>IRL clade</taxon>
        <taxon>Trifolieae</taxon>
        <taxon>Medicago</taxon>
    </lineage>
</organism>
<dbReference type="Gene3D" id="1.25.10.10">
    <property type="entry name" value="Leucine-rich Repeat Variant"/>
    <property type="match status" value="1"/>
</dbReference>
<accession>G7JJH3</accession>
<dbReference type="STRING" id="3880.G7JJH3"/>
<dbReference type="PANTHER" id="PTHR10182:SF35">
    <property type="entry name" value="CALCIUM-BINDING PROTEIN"/>
    <property type="match status" value="1"/>
</dbReference>
<dbReference type="PaxDb" id="3880-AES87519"/>
<proteinExistence type="inferred from homology"/>
<dbReference type="Proteomes" id="UP000002051">
    <property type="component" value="Chromosome 4"/>
</dbReference>
<sequence length="66" mass="7778">MTRYVLSRDNLRILMNLMRVKQDILVANKSKFLRLLGDLKIDNEDDQFEPDKAQVMKEISALEPKE</sequence>
<dbReference type="AlphaFoldDB" id="G7JJH3"/>
<reference evidence="3" key="3">
    <citation type="submission" date="2015-04" db="UniProtKB">
        <authorList>
            <consortium name="EnsemblPlants"/>
        </authorList>
    </citation>
    <scope>IDENTIFICATION</scope>
    <source>
        <strain evidence="3">cv. Jemalong A17</strain>
    </source>
</reference>
<comment type="similarity">
    <text evidence="1">Belongs to the Mo25 family.</text>
</comment>